<dbReference type="FunFam" id="3.40.190.10:FF:000016">
    <property type="entry name" value="Lipoprotein"/>
    <property type="match status" value="1"/>
</dbReference>
<dbReference type="GO" id="GO:0005886">
    <property type="term" value="C:plasma membrane"/>
    <property type="evidence" value="ECO:0007669"/>
    <property type="project" value="UniProtKB-SubCell"/>
</dbReference>
<evidence type="ECO:0000256" key="1">
    <source>
        <dbReference type="ARBA" id="ARBA00004193"/>
    </source>
</evidence>
<feature type="lipid moiety-binding region" description="S-diacylglycerol cysteine" evidence="8">
    <location>
        <position position="27"/>
    </location>
</feature>
<dbReference type="AlphaFoldDB" id="S3IWM4"/>
<dbReference type="EMBL" id="ATDT01000020">
    <property type="protein sequence ID" value="EPF16951.1"/>
    <property type="molecule type" value="Genomic_DNA"/>
</dbReference>
<keyword evidence="4" id="KW-0472">Membrane</keyword>
<evidence type="ECO:0000256" key="7">
    <source>
        <dbReference type="PIRNR" id="PIRNR002854"/>
    </source>
</evidence>
<dbReference type="InterPro" id="IPR004872">
    <property type="entry name" value="Lipoprotein_NlpA"/>
</dbReference>
<feature type="signal peptide" evidence="9">
    <location>
        <begin position="1"/>
        <end position="21"/>
    </location>
</feature>
<evidence type="ECO:0000256" key="2">
    <source>
        <dbReference type="ARBA" id="ARBA00022475"/>
    </source>
</evidence>
<organism evidence="10 11">
    <name type="scientific">Cedecea davisae DSM 4568</name>
    <dbReference type="NCBI Taxonomy" id="566551"/>
    <lineage>
        <taxon>Bacteria</taxon>
        <taxon>Pseudomonadati</taxon>
        <taxon>Pseudomonadota</taxon>
        <taxon>Gammaproteobacteria</taxon>
        <taxon>Enterobacterales</taxon>
        <taxon>Enterobacteriaceae</taxon>
        <taxon>Cedecea</taxon>
    </lineage>
</organism>
<dbReference type="PIRSF" id="PIRSF002854">
    <property type="entry name" value="MetQ"/>
    <property type="match status" value="1"/>
</dbReference>
<dbReference type="PATRIC" id="fig|566551.4.peg.2011"/>
<dbReference type="RefSeq" id="WP_016536489.1">
    <property type="nucleotide sequence ID" value="NZ_KE161030.1"/>
</dbReference>
<gene>
    <name evidence="10" type="ORF">HMPREF0201_02186</name>
</gene>
<reference evidence="10 11" key="1">
    <citation type="submission" date="2013-04" db="EMBL/GenBank/DDBJ databases">
        <authorList>
            <person name="Weinstock G."/>
            <person name="Sodergren E."/>
            <person name="Lobos E.A."/>
            <person name="Fulton L."/>
            <person name="Fulton R."/>
            <person name="Courtney L."/>
            <person name="Fronick C."/>
            <person name="O'Laughlin M."/>
            <person name="Godfrey J."/>
            <person name="Wilson R.M."/>
            <person name="Miner T."/>
            <person name="Farmer C."/>
            <person name="Delehaunty K."/>
            <person name="Cordes M."/>
            <person name="Minx P."/>
            <person name="Tomlinson C."/>
            <person name="Chen J."/>
            <person name="Wollam A."/>
            <person name="Pepin K.H."/>
            <person name="Palsikar V.B."/>
            <person name="Zhang X."/>
            <person name="Suruliraj S."/>
            <person name="Perna N.T."/>
            <person name="Plunkett G."/>
            <person name="Warren W."/>
            <person name="Mitreva M."/>
            <person name="Mardis E.R."/>
            <person name="Wilson R.K."/>
        </authorList>
    </citation>
    <scope>NUCLEOTIDE SEQUENCE [LARGE SCALE GENOMIC DNA]</scope>
    <source>
        <strain evidence="10 11">DSM 4568</strain>
    </source>
</reference>
<evidence type="ECO:0000256" key="3">
    <source>
        <dbReference type="ARBA" id="ARBA00022729"/>
    </source>
</evidence>
<name>S3IWM4_9ENTR</name>
<dbReference type="HOGENOM" id="CLU_067080_0_0_6"/>
<dbReference type="PANTHER" id="PTHR30429">
    <property type="entry name" value="D-METHIONINE-BINDING LIPOPROTEIN METQ"/>
    <property type="match status" value="1"/>
</dbReference>
<evidence type="ECO:0000256" key="4">
    <source>
        <dbReference type="ARBA" id="ARBA00023136"/>
    </source>
</evidence>
<evidence type="ECO:0000256" key="8">
    <source>
        <dbReference type="PIRSR" id="PIRSR002854-1"/>
    </source>
</evidence>
<dbReference type="PANTHER" id="PTHR30429:SF1">
    <property type="entry name" value="D-METHIONINE-BINDING LIPOPROTEIN METQ-RELATED"/>
    <property type="match status" value="1"/>
</dbReference>
<comment type="similarity">
    <text evidence="7">Belongs to the nlpA lipoprotein family.</text>
</comment>
<dbReference type="GO" id="GO:0015821">
    <property type="term" value="P:methionine transport"/>
    <property type="evidence" value="ECO:0007669"/>
    <property type="project" value="UniProtKB-ARBA"/>
</dbReference>
<dbReference type="Proteomes" id="UP000014585">
    <property type="component" value="Unassembled WGS sequence"/>
</dbReference>
<proteinExistence type="inferred from homology"/>
<comment type="caution">
    <text evidence="10">The sequence shown here is derived from an EMBL/GenBank/DDBJ whole genome shotgun (WGS) entry which is preliminary data.</text>
</comment>
<evidence type="ECO:0000256" key="5">
    <source>
        <dbReference type="ARBA" id="ARBA00023139"/>
    </source>
</evidence>
<keyword evidence="6 7" id="KW-0449">Lipoprotein</keyword>
<dbReference type="STRING" id="566551.HMPREF0201_02186"/>
<keyword evidence="2" id="KW-1003">Cell membrane</keyword>
<evidence type="ECO:0000313" key="11">
    <source>
        <dbReference type="Proteomes" id="UP000014585"/>
    </source>
</evidence>
<evidence type="ECO:0000256" key="9">
    <source>
        <dbReference type="SAM" id="SignalP"/>
    </source>
</evidence>
<feature type="chain" id="PRO_5004510319" description="Lipoprotein" evidence="9">
    <location>
        <begin position="22"/>
        <end position="274"/>
    </location>
</feature>
<keyword evidence="5" id="KW-0564">Palmitate</keyword>
<evidence type="ECO:0000313" key="10">
    <source>
        <dbReference type="EMBL" id="EPF16951.1"/>
    </source>
</evidence>
<dbReference type="SUPFAM" id="SSF53850">
    <property type="entry name" value="Periplasmic binding protein-like II"/>
    <property type="match status" value="1"/>
</dbReference>
<accession>S3IWM4</accession>
<dbReference type="NCBIfam" id="NF008285">
    <property type="entry name" value="PRK11063.1"/>
    <property type="match status" value="1"/>
</dbReference>
<dbReference type="NCBIfam" id="TIGR00363">
    <property type="entry name" value="MetQ/NlpA family lipoprotein"/>
    <property type="match status" value="1"/>
</dbReference>
<dbReference type="Gene3D" id="3.40.190.10">
    <property type="entry name" value="Periplasmic binding protein-like II"/>
    <property type="match status" value="2"/>
</dbReference>
<sequence length="274" mass="29586">MRTAIKHTVKVSLLAVSLAGAMLLSGCGPKQDDNHIKVGISAGIDQPLWDTVKKVAKDKYNLDVEVVTFTDYVLPNSALSSGDIDANSFQHGPYLEKQIAERGYKLAVVGNTFVYPIAGYSRKIKSVAELKEGAQVAVPNDPTNLGRSLLLLQAQGLIKLKEGVGLLPTSLDIVENPKHLKIVEVEAAQLTRAIDDDKIDLAIINTNYSSQVGLTPAKNGLFVEDKSSPYVNIIVAREDNKDSEKVKNLVKAYQTDEVAAAADAIYKGDAVKGW</sequence>
<comment type="subcellular location">
    <subcellularLocation>
        <location evidence="1">Cell membrane</location>
        <topology evidence="1">Lipid-anchor</topology>
    </subcellularLocation>
</comment>
<dbReference type="Pfam" id="PF03180">
    <property type="entry name" value="Lipoprotein_9"/>
    <property type="match status" value="1"/>
</dbReference>
<evidence type="ECO:0000256" key="6">
    <source>
        <dbReference type="ARBA" id="ARBA00023288"/>
    </source>
</evidence>
<protein>
    <recommendedName>
        <fullName evidence="7">Lipoprotein</fullName>
    </recommendedName>
</protein>
<dbReference type="CDD" id="cd13598">
    <property type="entry name" value="PBP2_lipoprotein_IlpA_like"/>
    <property type="match status" value="1"/>
</dbReference>
<dbReference type="PROSITE" id="PS51257">
    <property type="entry name" value="PROKAR_LIPOPROTEIN"/>
    <property type="match status" value="1"/>
</dbReference>
<keyword evidence="3 9" id="KW-0732">Signal</keyword>